<comment type="caution">
    <text evidence="13">The sequence shown here is derived from an EMBL/GenBank/DDBJ whole genome shotgun (WGS) entry which is preliminary data.</text>
</comment>
<dbReference type="PANTHER" id="PTHR27002">
    <property type="entry name" value="RECEPTOR-LIKE SERINE/THREONINE-PROTEIN KINASE SD1-8"/>
    <property type="match status" value="1"/>
</dbReference>
<keyword evidence="4" id="KW-0732">Signal</keyword>
<organism evidence="13 14">
    <name type="scientific">Camellia sinensis var. sinensis</name>
    <name type="common">China tea</name>
    <dbReference type="NCBI Taxonomy" id="542762"/>
    <lineage>
        <taxon>Eukaryota</taxon>
        <taxon>Viridiplantae</taxon>
        <taxon>Streptophyta</taxon>
        <taxon>Embryophyta</taxon>
        <taxon>Tracheophyta</taxon>
        <taxon>Spermatophyta</taxon>
        <taxon>Magnoliopsida</taxon>
        <taxon>eudicotyledons</taxon>
        <taxon>Gunneridae</taxon>
        <taxon>Pentapetalae</taxon>
        <taxon>asterids</taxon>
        <taxon>Ericales</taxon>
        <taxon>Theaceae</taxon>
        <taxon>Camellia</taxon>
    </lineage>
</organism>
<dbReference type="GO" id="GO:0004674">
    <property type="term" value="F:protein serine/threonine kinase activity"/>
    <property type="evidence" value="ECO:0007669"/>
    <property type="project" value="UniProtKB-KW"/>
</dbReference>
<dbReference type="STRING" id="542762.A0A4S4F073"/>
<sequence length="371" mass="41690">MVVALVVVLFILLLGSFYHLRRKKLRGNNILWLKDAFWINLFIHVTSNSNLGASYATEIQERHQEEILHELTDSERFDPNEIGDDGQHEVKLFSFASILAATNNFSPENKLGQGGFGPVYKGILPEGQVGNFARGQEIAVKRLLRGSGQGLVEFKNEIILIAKLQHMNLVRLLGCCIHRDEKMLIYEYMPNKSLDFFLFDFGMARIFGRNESEANTNRVVGTYGYMSPDYAMESLFSEKSDVYSFGVLMLEIVSGRKNSSFYHHDRPVNLIGYLWKEGNGLELMDSTLGNSCSSSQVLRCIRVGLLCVQENAVDRPTMSDVISMLSNETTLLPTPNFTAYATCKRLVEADMDRGASENHSATVSATEIEAR</sequence>
<dbReference type="GO" id="GO:0005886">
    <property type="term" value="C:plasma membrane"/>
    <property type="evidence" value="ECO:0007669"/>
    <property type="project" value="TreeGrafter"/>
</dbReference>
<evidence type="ECO:0000259" key="12">
    <source>
        <dbReference type="PROSITE" id="PS50011"/>
    </source>
</evidence>
<dbReference type="Pfam" id="PF07714">
    <property type="entry name" value="PK_Tyr_Ser-Thr"/>
    <property type="match status" value="2"/>
</dbReference>
<evidence type="ECO:0000256" key="7">
    <source>
        <dbReference type="ARBA" id="ARBA00022840"/>
    </source>
</evidence>
<dbReference type="InterPro" id="IPR001245">
    <property type="entry name" value="Ser-Thr/Tyr_kinase_cat_dom"/>
</dbReference>
<dbReference type="Gene3D" id="1.10.510.10">
    <property type="entry name" value="Transferase(Phosphotransferase) domain 1"/>
    <property type="match status" value="1"/>
</dbReference>
<evidence type="ECO:0000256" key="8">
    <source>
        <dbReference type="ARBA" id="ARBA00023157"/>
    </source>
</evidence>
<keyword evidence="8" id="KW-1015">Disulfide bond</keyword>
<dbReference type="GO" id="GO:0005524">
    <property type="term" value="F:ATP binding"/>
    <property type="evidence" value="ECO:0007669"/>
    <property type="project" value="UniProtKB-KW"/>
</dbReference>
<dbReference type="AlphaFoldDB" id="A0A4S4F073"/>
<evidence type="ECO:0000256" key="10">
    <source>
        <dbReference type="ARBA" id="ARBA00047899"/>
    </source>
</evidence>
<dbReference type="EC" id="2.7.11.1" evidence="1"/>
<accession>A0A4S4F073</accession>
<proteinExistence type="predicted"/>
<dbReference type="SUPFAM" id="SSF56112">
    <property type="entry name" value="Protein kinase-like (PK-like)"/>
    <property type="match status" value="1"/>
</dbReference>
<protein>
    <recommendedName>
        <fullName evidence="1">non-specific serine/threonine protein kinase</fullName>
        <ecNumber evidence="1">2.7.11.1</ecNumber>
    </recommendedName>
</protein>
<reference evidence="13 14" key="1">
    <citation type="journal article" date="2018" name="Proc. Natl. Acad. Sci. U.S.A.">
        <title>Draft genome sequence of Camellia sinensis var. sinensis provides insights into the evolution of the tea genome and tea quality.</title>
        <authorList>
            <person name="Wei C."/>
            <person name="Yang H."/>
            <person name="Wang S."/>
            <person name="Zhao J."/>
            <person name="Liu C."/>
            <person name="Gao L."/>
            <person name="Xia E."/>
            <person name="Lu Y."/>
            <person name="Tai Y."/>
            <person name="She G."/>
            <person name="Sun J."/>
            <person name="Cao H."/>
            <person name="Tong W."/>
            <person name="Gao Q."/>
            <person name="Li Y."/>
            <person name="Deng W."/>
            <person name="Jiang X."/>
            <person name="Wang W."/>
            <person name="Chen Q."/>
            <person name="Zhang S."/>
            <person name="Li H."/>
            <person name="Wu J."/>
            <person name="Wang P."/>
            <person name="Li P."/>
            <person name="Shi C."/>
            <person name="Zheng F."/>
            <person name="Jian J."/>
            <person name="Huang B."/>
            <person name="Shan D."/>
            <person name="Shi M."/>
            <person name="Fang C."/>
            <person name="Yue Y."/>
            <person name="Li F."/>
            <person name="Li D."/>
            <person name="Wei S."/>
            <person name="Han B."/>
            <person name="Jiang C."/>
            <person name="Yin Y."/>
            <person name="Xia T."/>
            <person name="Zhang Z."/>
            <person name="Bennetzen J.L."/>
            <person name="Zhao S."/>
            <person name="Wan X."/>
        </authorList>
    </citation>
    <scope>NUCLEOTIDE SEQUENCE [LARGE SCALE GENOMIC DNA]</scope>
    <source>
        <strain evidence="14">cv. Shuchazao</strain>
        <tissue evidence="13">Leaf</tissue>
    </source>
</reference>
<feature type="domain" description="Protein kinase" evidence="12">
    <location>
        <begin position="6"/>
        <end position="331"/>
    </location>
</feature>
<dbReference type="InterPro" id="IPR000719">
    <property type="entry name" value="Prot_kinase_dom"/>
</dbReference>
<dbReference type="PROSITE" id="PS50011">
    <property type="entry name" value="PROTEIN_KINASE_DOM"/>
    <property type="match status" value="1"/>
</dbReference>
<dbReference type="InterPro" id="IPR011009">
    <property type="entry name" value="Kinase-like_dom_sf"/>
</dbReference>
<dbReference type="FunFam" id="3.30.200.20:FF:000195">
    <property type="entry name" value="G-type lectin S-receptor-like serine/threonine-protein kinase"/>
    <property type="match status" value="1"/>
</dbReference>
<comment type="catalytic activity">
    <reaction evidence="10">
        <text>L-threonyl-[protein] + ATP = O-phospho-L-threonyl-[protein] + ADP + H(+)</text>
        <dbReference type="Rhea" id="RHEA:46608"/>
        <dbReference type="Rhea" id="RHEA-COMP:11060"/>
        <dbReference type="Rhea" id="RHEA-COMP:11605"/>
        <dbReference type="ChEBI" id="CHEBI:15378"/>
        <dbReference type="ChEBI" id="CHEBI:30013"/>
        <dbReference type="ChEBI" id="CHEBI:30616"/>
        <dbReference type="ChEBI" id="CHEBI:61977"/>
        <dbReference type="ChEBI" id="CHEBI:456216"/>
        <dbReference type="EC" id="2.7.11.1"/>
    </reaction>
</comment>
<evidence type="ECO:0000313" key="14">
    <source>
        <dbReference type="Proteomes" id="UP000306102"/>
    </source>
</evidence>
<keyword evidence="14" id="KW-1185">Reference proteome</keyword>
<keyword evidence="2" id="KW-0723">Serine/threonine-protein kinase</keyword>
<keyword evidence="3" id="KW-0808">Transferase</keyword>
<evidence type="ECO:0000256" key="3">
    <source>
        <dbReference type="ARBA" id="ARBA00022679"/>
    </source>
</evidence>
<evidence type="ECO:0000256" key="2">
    <source>
        <dbReference type="ARBA" id="ARBA00022527"/>
    </source>
</evidence>
<gene>
    <name evidence="13" type="ORF">TEA_025236</name>
</gene>
<evidence type="ECO:0000256" key="11">
    <source>
        <dbReference type="ARBA" id="ARBA00048679"/>
    </source>
</evidence>
<dbReference type="Gene3D" id="3.30.200.20">
    <property type="entry name" value="Phosphorylase Kinase, domain 1"/>
    <property type="match status" value="1"/>
</dbReference>
<evidence type="ECO:0000313" key="13">
    <source>
        <dbReference type="EMBL" id="THG22186.1"/>
    </source>
</evidence>
<dbReference type="PANTHER" id="PTHR27002:SF926">
    <property type="entry name" value="OS07G0535800 PROTEIN"/>
    <property type="match status" value="1"/>
</dbReference>
<comment type="catalytic activity">
    <reaction evidence="11">
        <text>L-seryl-[protein] + ATP = O-phospho-L-seryl-[protein] + ADP + H(+)</text>
        <dbReference type="Rhea" id="RHEA:17989"/>
        <dbReference type="Rhea" id="RHEA-COMP:9863"/>
        <dbReference type="Rhea" id="RHEA-COMP:11604"/>
        <dbReference type="ChEBI" id="CHEBI:15378"/>
        <dbReference type="ChEBI" id="CHEBI:29999"/>
        <dbReference type="ChEBI" id="CHEBI:30616"/>
        <dbReference type="ChEBI" id="CHEBI:83421"/>
        <dbReference type="ChEBI" id="CHEBI:456216"/>
        <dbReference type="EC" id="2.7.11.1"/>
    </reaction>
</comment>
<evidence type="ECO:0000256" key="4">
    <source>
        <dbReference type="ARBA" id="ARBA00022729"/>
    </source>
</evidence>
<evidence type="ECO:0000256" key="5">
    <source>
        <dbReference type="ARBA" id="ARBA00022741"/>
    </source>
</evidence>
<dbReference type="EMBL" id="SDRB02000953">
    <property type="protein sequence ID" value="THG22186.1"/>
    <property type="molecule type" value="Genomic_DNA"/>
</dbReference>
<evidence type="ECO:0000256" key="1">
    <source>
        <dbReference type="ARBA" id="ARBA00012513"/>
    </source>
</evidence>
<keyword evidence="5" id="KW-0547">Nucleotide-binding</keyword>
<keyword evidence="9" id="KW-0325">Glycoprotein</keyword>
<name>A0A4S4F073_CAMSN</name>
<evidence type="ECO:0000256" key="9">
    <source>
        <dbReference type="ARBA" id="ARBA00023180"/>
    </source>
</evidence>
<keyword evidence="7" id="KW-0067">ATP-binding</keyword>
<evidence type="ECO:0000256" key="6">
    <source>
        <dbReference type="ARBA" id="ARBA00022777"/>
    </source>
</evidence>
<dbReference type="Proteomes" id="UP000306102">
    <property type="component" value="Unassembled WGS sequence"/>
</dbReference>
<dbReference type="FunFam" id="1.10.510.10:FF:001722">
    <property type="entry name" value="G-type lectin S-receptor-like serine/threonine-protein kinase B120"/>
    <property type="match status" value="1"/>
</dbReference>
<keyword evidence="6" id="KW-0418">Kinase</keyword>